<evidence type="ECO:0000313" key="2">
    <source>
        <dbReference type="Proteomes" id="UP000315700"/>
    </source>
</evidence>
<dbReference type="KEGG" id="ccos:Pan44_53590"/>
<dbReference type="Proteomes" id="UP000315700">
    <property type="component" value="Chromosome"/>
</dbReference>
<dbReference type="AlphaFoldDB" id="A0A517SMD9"/>
<accession>A0A517SMD9</accession>
<dbReference type="InParanoid" id="A0A517SMD9"/>
<evidence type="ECO:0000313" key="1">
    <source>
        <dbReference type="EMBL" id="QDT57291.1"/>
    </source>
</evidence>
<sequence>MDRLYFTIETYVGVTLCPSAVMSSAISFPSNPGPGDRHFYGAAFEEDYHTPDTYFVPLIVSAGADEALGMEEPNASGPGRHGLVLTLEEAADNLTSAQ</sequence>
<name>A0A517SMD9_9PLAN</name>
<keyword evidence="2" id="KW-1185">Reference proteome</keyword>
<reference evidence="1 2" key="1">
    <citation type="submission" date="2019-02" db="EMBL/GenBank/DDBJ databases">
        <title>Deep-cultivation of Planctomycetes and their phenomic and genomic characterization uncovers novel biology.</title>
        <authorList>
            <person name="Wiegand S."/>
            <person name="Jogler M."/>
            <person name="Boedeker C."/>
            <person name="Pinto D."/>
            <person name="Vollmers J."/>
            <person name="Rivas-Marin E."/>
            <person name="Kohn T."/>
            <person name="Peeters S.H."/>
            <person name="Heuer A."/>
            <person name="Rast P."/>
            <person name="Oberbeckmann S."/>
            <person name="Bunk B."/>
            <person name="Jeske O."/>
            <person name="Meyerdierks A."/>
            <person name="Storesund J.E."/>
            <person name="Kallscheuer N."/>
            <person name="Luecker S."/>
            <person name="Lage O.M."/>
            <person name="Pohl T."/>
            <person name="Merkel B.J."/>
            <person name="Hornburger P."/>
            <person name="Mueller R.-W."/>
            <person name="Bruemmer F."/>
            <person name="Labrenz M."/>
            <person name="Spormann A.M."/>
            <person name="Op den Camp H."/>
            <person name="Overmann J."/>
            <person name="Amann R."/>
            <person name="Jetten M.S.M."/>
            <person name="Mascher T."/>
            <person name="Medema M.H."/>
            <person name="Devos D.P."/>
            <person name="Kaster A.-K."/>
            <person name="Ovreas L."/>
            <person name="Rohde M."/>
            <person name="Galperin M.Y."/>
            <person name="Jogler C."/>
        </authorList>
    </citation>
    <scope>NUCLEOTIDE SEQUENCE [LARGE SCALE GENOMIC DNA]</scope>
    <source>
        <strain evidence="1 2">Pan44</strain>
    </source>
</reference>
<protein>
    <submittedName>
        <fullName evidence="1">Uncharacterized protein</fullName>
    </submittedName>
</protein>
<proteinExistence type="predicted"/>
<dbReference type="EMBL" id="CP036271">
    <property type="protein sequence ID" value="QDT57291.1"/>
    <property type="molecule type" value="Genomic_DNA"/>
</dbReference>
<organism evidence="1 2">
    <name type="scientific">Caulifigura coniformis</name>
    <dbReference type="NCBI Taxonomy" id="2527983"/>
    <lineage>
        <taxon>Bacteria</taxon>
        <taxon>Pseudomonadati</taxon>
        <taxon>Planctomycetota</taxon>
        <taxon>Planctomycetia</taxon>
        <taxon>Planctomycetales</taxon>
        <taxon>Planctomycetaceae</taxon>
        <taxon>Caulifigura</taxon>
    </lineage>
</organism>
<gene>
    <name evidence="1" type="ORF">Pan44_53590</name>
</gene>